<proteinExistence type="predicted"/>
<dbReference type="AlphaFoldDB" id="A0A158T090"/>
<dbReference type="Proteomes" id="UP000050700">
    <property type="component" value="Unassembled WGS sequence"/>
</dbReference>
<sequence>MLNGNFLNSLRSNRRKLPTNSIPQRWKRREPNLFFIRFKVRSKLKIFFVLKMNLKLTALFK</sequence>
<dbReference type="PATRIC" id="fig|727.582.peg.1994"/>
<reference evidence="1 2" key="1">
    <citation type="submission" date="2014-05" db="EMBL/GenBank/DDBJ databases">
        <title>Methylome analysis of the phasevarions of Haemophilus influenzae.</title>
        <authorList>
            <person name="Atack J.M."/>
            <person name="Fox K.L."/>
            <person name="Power P.M."/>
            <person name="Clark T."/>
            <person name="Jurcisek J."/>
            <person name="Korlach J."/>
            <person name="Bakaletz L.O."/>
            <person name="Jennings M.P."/>
        </authorList>
    </citation>
    <scope>NUCLEOTIDE SEQUENCE [LARGE SCALE GENOMIC DNA]</scope>
    <source>
        <strain evidence="1 2">1209</strain>
    </source>
</reference>
<organism evidence="1 2">
    <name type="scientific">Haemophilus influenzae</name>
    <dbReference type="NCBI Taxonomy" id="727"/>
    <lineage>
        <taxon>Bacteria</taxon>
        <taxon>Pseudomonadati</taxon>
        <taxon>Pseudomonadota</taxon>
        <taxon>Gammaproteobacteria</taxon>
        <taxon>Pasteurellales</taxon>
        <taxon>Pasteurellaceae</taxon>
        <taxon>Haemophilus</taxon>
    </lineage>
</organism>
<name>A0A158T090_HAEIF</name>
<comment type="caution">
    <text evidence="1">The sequence shown here is derived from an EMBL/GenBank/DDBJ whole genome shotgun (WGS) entry which is preliminary data.</text>
</comment>
<protein>
    <submittedName>
        <fullName evidence="1">Uncharacterized protein</fullName>
    </submittedName>
</protein>
<gene>
    <name evidence="1" type="ORF">NTHI1209_02189</name>
</gene>
<dbReference type="EMBL" id="JMQP01000002">
    <property type="protein sequence ID" value="KIS36534.1"/>
    <property type="molecule type" value="Genomic_DNA"/>
</dbReference>
<evidence type="ECO:0000313" key="1">
    <source>
        <dbReference type="EMBL" id="KIS36534.1"/>
    </source>
</evidence>
<evidence type="ECO:0000313" key="2">
    <source>
        <dbReference type="Proteomes" id="UP000050700"/>
    </source>
</evidence>
<accession>A0A158T090</accession>